<feature type="domain" description="ABC transporter" evidence="4">
    <location>
        <begin position="3"/>
        <end position="226"/>
    </location>
</feature>
<dbReference type="GO" id="GO:0005524">
    <property type="term" value="F:ATP binding"/>
    <property type="evidence" value="ECO:0007669"/>
    <property type="project" value="UniProtKB-KW"/>
</dbReference>
<dbReference type="PROSITE" id="PS00211">
    <property type="entry name" value="ABC_TRANSPORTER_1"/>
    <property type="match status" value="1"/>
</dbReference>
<dbReference type="EMBL" id="CP007032">
    <property type="protein sequence ID" value="AHF07894.1"/>
    <property type="molecule type" value="Genomic_DNA"/>
</dbReference>
<accession>W0EFB5</accession>
<dbReference type="InterPro" id="IPR027417">
    <property type="entry name" value="P-loop_NTPase"/>
</dbReference>
<dbReference type="InterPro" id="IPR051782">
    <property type="entry name" value="ABC_Transporter_VariousFunc"/>
</dbReference>
<dbReference type="KEGG" id="dmt:DESME_13325"/>
<dbReference type="Pfam" id="PF00005">
    <property type="entry name" value="ABC_tran"/>
    <property type="match status" value="1"/>
</dbReference>
<dbReference type="PANTHER" id="PTHR42939">
    <property type="entry name" value="ABC TRANSPORTER ATP-BINDING PROTEIN ALBC-RELATED"/>
    <property type="match status" value="1"/>
</dbReference>
<keyword evidence="2" id="KW-0547">Nucleotide-binding</keyword>
<dbReference type="InterPro" id="IPR003439">
    <property type="entry name" value="ABC_transporter-like_ATP-bd"/>
</dbReference>
<keyword evidence="6" id="KW-1185">Reference proteome</keyword>
<dbReference type="CDD" id="cd03230">
    <property type="entry name" value="ABC_DR_subfamily_A"/>
    <property type="match status" value="1"/>
</dbReference>
<gene>
    <name evidence="5" type="ORF">DESME_13325</name>
</gene>
<evidence type="ECO:0000256" key="1">
    <source>
        <dbReference type="ARBA" id="ARBA00022448"/>
    </source>
</evidence>
<dbReference type="PROSITE" id="PS50893">
    <property type="entry name" value="ABC_TRANSPORTER_2"/>
    <property type="match status" value="1"/>
</dbReference>
<evidence type="ECO:0000256" key="3">
    <source>
        <dbReference type="ARBA" id="ARBA00022840"/>
    </source>
</evidence>
<dbReference type="STRING" id="871968.DESME_13325"/>
<dbReference type="Proteomes" id="UP000010847">
    <property type="component" value="Chromosome"/>
</dbReference>
<dbReference type="InterPro" id="IPR017871">
    <property type="entry name" value="ABC_transporter-like_CS"/>
</dbReference>
<dbReference type="Gene3D" id="3.40.50.300">
    <property type="entry name" value="P-loop containing nucleotide triphosphate hydrolases"/>
    <property type="match status" value="1"/>
</dbReference>
<dbReference type="SMART" id="SM00382">
    <property type="entry name" value="AAA"/>
    <property type="match status" value="1"/>
</dbReference>
<evidence type="ECO:0000313" key="5">
    <source>
        <dbReference type="EMBL" id="AHF07894.1"/>
    </source>
</evidence>
<sequence>MDLVKININTAGYSGNKTVIKNVALSVGPGELMGLIGPNGAGKSTTLKAIMGLLPVLDGKVEFGGVHKNYAYIPEQPVLYEELTLWEHLEFAAAVYEIDQGEFLNRAEELLKLFRLAHVRHNLPTTFSKGMQQKVMLILGFLLKPSLYIVDEPFIGLDPIGIKDFLSLIQGARDEGAGVLMSTHSLDTAEKICSSFVLINDGTVVAKGNLLEIREQCQLPNGSLFDCFNKLLEKRI</sequence>
<dbReference type="SUPFAM" id="SSF52540">
    <property type="entry name" value="P-loop containing nucleoside triphosphate hydrolases"/>
    <property type="match status" value="1"/>
</dbReference>
<dbReference type="RefSeq" id="WP_006715854.1">
    <property type="nucleotide sequence ID" value="NZ_CP007032.1"/>
</dbReference>
<dbReference type="InterPro" id="IPR003593">
    <property type="entry name" value="AAA+_ATPase"/>
</dbReference>
<organism evidence="5 6">
    <name type="scientific">Desulfitobacterium metallireducens DSM 15288</name>
    <dbReference type="NCBI Taxonomy" id="871968"/>
    <lineage>
        <taxon>Bacteria</taxon>
        <taxon>Bacillati</taxon>
        <taxon>Bacillota</taxon>
        <taxon>Clostridia</taxon>
        <taxon>Eubacteriales</taxon>
        <taxon>Desulfitobacteriaceae</taxon>
        <taxon>Desulfitobacterium</taxon>
    </lineage>
</organism>
<reference evidence="5 6" key="1">
    <citation type="submission" date="2013-12" db="EMBL/GenBank/DDBJ databases">
        <authorList>
            <consortium name="DOE Joint Genome Institute"/>
            <person name="Smidt H."/>
            <person name="Huntemann M."/>
            <person name="Han J."/>
            <person name="Chen A."/>
            <person name="Kyrpides N."/>
            <person name="Mavromatis K."/>
            <person name="Markowitz V."/>
            <person name="Palaniappan K."/>
            <person name="Ivanova N."/>
            <person name="Schaumberg A."/>
            <person name="Pati A."/>
            <person name="Liolios K."/>
            <person name="Nordberg H.P."/>
            <person name="Cantor M.N."/>
            <person name="Hua S.X."/>
            <person name="Woyke T."/>
        </authorList>
    </citation>
    <scope>NUCLEOTIDE SEQUENCE [LARGE SCALE GENOMIC DNA]</scope>
    <source>
        <strain evidence="6">DSM 15288</strain>
    </source>
</reference>
<dbReference type="HOGENOM" id="CLU_000604_1_2_9"/>
<keyword evidence="1" id="KW-0813">Transport</keyword>
<dbReference type="OrthoDB" id="1805624at2"/>
<name>W0EFB5_9FIRM</name>
<dbReference type="PANTHER" id="PTHR42939:SF2">
    <property type="entry name" value="ABC-TYPE TRANSPORTER ATP-BINDING PROTEIN ECSA"/>
    <property type="match status" value="1"/>
</dbReference>
<proteinExistence type="predicted"/>
<evidence type="ECO:0000313" key="6">
    <source>
        <dbReference type="Proteomes" id="UP000010847"/>
    </source>
</evidence>
<evidence type="ECO:0000259" key="4">
    <source>
        <dbReference type="PROSITE" id="PS50893"/>
    </source>
</evidence>
<keyword evidence="3 5" id="KW-0067">ATP-binding</keyword>
<protein>
    <submittedName>
        <fullName evidence="5">Multidrug ABC transporter ATP-binding protein</fullName>
    </submittedName>
</protein>
<dbReference type="AlphaFoldDB" id="W0EFB5"/>
<dbReference type="eggNOG" id="COG1131">
    <property type="taxonomic scope" value="Bacteria"/>
</dbReference>
<evidence type="ECO:0000256" key="2">
    <source>
        <dbReference type="ARBA" id="ARBA00022741"/>
    </source>
</evidence>
<dbReference type="GO" id="GO:0016887">
    <property type="term" value="F:ATP hydrolysis activity"/>
    <property type="evidence" value="ECO:0007669"/>
    <property type="project" value="InterPro"/>
</dbReference>